<evidence type="ECO:0000313" key="3">
    <source>
        <dbReference type="EMBL" id="KAE8384388.1"/>
    </source>
</evidence>
<feature type="region of interest" description="Disordered" evidence="1">
    <location>
        <begin position="51"/>
        <end position="72"/>
    </location>
</feature>
<dbReference type="Proteomes" id="UP000326877">
    <property type="component" value="Unassembled WGS sequence"/>
</dbReference>
<evidence type="ECO:0000256" key="2">
    <source>
        <dbReference type="SAM" id="Phobius"/>
    </source>
</evidence>
<keyword evidence="2" id="KW-0472">Membrane</keyword>
<proteinExistence type="predicted"/>
<organism evidence="3">
    <name type="scientific">Petromyces alliaceus</name>
    <name type="common">Aspergillus alliaceus</name>
    <dbReference type="NCBI Taxonomy" id="209559"/>
    <lineage>
        <taxon>Eukaryota</taxon>
        <taxon>Fungi</taxon>
        <taxon>Dikarya</taxon>
        <taxon>Ascomycota</taxon>
        <taxon>Pezizomycotina</taxon>
        <taxon>Eurotiomycetes</taxon>
        <taxon>Eurotiomycetidae</taxon>
        <taxon>Eurotiales</taxon>
        <taxon>Aspergillaceae</taxon>
        <taxon>Aspergillus</taxon>
        <taxon>Aspergillus subgen. Circumdati</taxon>
    </lineage>
</organism>
<keyword evidence="2" id="KW-1133">Transmembrane helix</keyword>
<keyword evidence="2" id="KW-0812">Transmembrane</keyword>
<dbReference type="EMBL" id="ML735376">
    <property type="protein sequence ID" value="KAE8384388.1"/>
    <property type="molecule type" value="Genomic_DNA"/>
</dbReference>
<sequence length="92" mass="10592">MRTRAASKEGTQVLISSAAFLFLFHFFHYNLYDMATPSRFLRTQDQQKRGSWRAPLSCTTTPATPKHKANAERPAVTFSKKLHLPSSERFKF</sequence>
<gene>
    <name evidence="3" type="ORF">BDV23DRAFT_38480</name>
</gene>
<feature type="transmembrane region" description="Helical" evidence="2">
    <location>
        <begin position="12"/>
        <end position="32"/>
    </location>
</feature>
<protein>
    <submittedName>
        <fullName evidence="3">Uncharacterized protein</fullName>
    </submittedName>
</protein>
<evidence type="ECO:0000256" key="1">
    <source>
        <dbReference type="SAM" id="MobiDB-lite"/>
    </source>
</evidence>
<accession>A0A5N7BS06</accession>
<dbReference type="AlphaFoldDB" id="A0A5N7BS06"/>
<name>A0A5N7BS06_PETAA</name>
<reference evidence="3" key="1">
    <citation type="submission" date="2019-04" db="EMBL/GenBank/DDBJ databases">
        <title>Friends and foes A comparative genomics studyof 23 Aspergillus species from section Flavi.</title>
        <authorList>
            <consortium name="DOE Joint Genome Institute"/>
            <person name="Kjaerbolling I."/>
            <person name="Vesth T."/>
            <person name="Frisvad J.C."/>
            <person name="Nybo J.L."/>
            <person name="Theobald S."/>
            <person name="Kildgaard S."/>
            <person name="Isbrandt T."/>
            <person name="Kuo A."/>
            <person name="Sato A."/>
            <person name="Lyhne E.K."/>
            <person name="Kogle M.E."/>
            <person name="Wiebenga A."/>
            <person name="Kun R.S."/>
            <person name="Lubbers R.J."/>
            <person name="Makela M.R."/>
            <person name="Barry K."/>
            <person name="Chovatia M."/>
            <person name="Clum A."/>
            <person name="Daum C."/>
            <person name="Haridas S."/>
            <person name="He G."/>
            <person name="LaButti K."/>
            <person name="Lipzen A."/>
            <person name="Mondo S."/>
            <person name="Riley R."/>
            <person name="Salamov A."/>
            <person name="Simmons B.A."/>
            <person name="Magnuson J.K."/>
            <person name="Henrissat B."/>
            <person name="Mortensen U.H."/>
            <person name="Larsen T.O."/>
            <person name="Devries R.P."/>
            <person name="Grigoriev I.V."/>
            <person name="Machida M."/>
            <person name="Baker S.E."/>
            <person name="Andersen M.R."/>
        </authorList>
    </citation>
    <scope>NUCLEOTIDE SEQUENCE [LARGE SCALE GENOMIC DNA]</scope>
    <source>
        <strain evidence="3">IBT 14317</strain>
    </source>
</reference>